<evidence type="ECO:0000256" key="9">
    <source>
        <dbReference type="RuleBase" id="RU003733"/>
    </source>
</evidence>
<evidence type="ECO:0000256" key="2">
    <source>
        <dbReference type="ARBA" id="ARBA00022629"/>
    </source>
</evidence>
<dbReference type="InterPro" id="IPR018485">
    <property type="entry name" value="FGGY_C"/>
</dbReference>
<dbReference type="PIRSF" id="PIRSF000538">
    <property type="entry name" value="GlpK"/>
    <property type="match status" value="1"/>
</dbReference>
<keyword evidence="2 8" id="KW-0859">Xylose metabolism</keyword>
<dbReference type="InterPro" id="IPR050406">
    <property type="entry name" value="FGGY_Carb_Kinase"/>
</dbReference>
<dbReference type="Proteomes" id="UP001652461">
    <property type="component" value="Unassembled WGS sequence"/>
</dbReference>
<gene>
    <name evidence="8 10 13" type="primary">xylB</name>
    <name evidence="13" type="ORF">OCV63_09680</name>
</gene>
<feature type="site" description="Important for activity" evidence="8">
    <location>
        <position position="8"/>
    </location>
</feature>
<feature type="domain" description="Carbohydrate kinase FGGY N-terminal" evidence="11">
    <location>
        <begin position="3"/>
        <end position="247"/>
    </location>
</feature>
<dbReference type="EMBL" id="JAOQKC010000011">
    <property type="protein sequence ID" value="MCU6697168.1"/>
    <property type="molecule type" value="Genomic_DNA"/>
</dbReference>
<dbReference type="SUPFAM" id="SSF53067">
    <property type="entry name" value="Actin-like ATPase domain"/>
    <property type="match status" value="2"/>
</dbReference>
<dbReference type="RefSeq" id="WP_158363623.1">
    <property type="nucleotide sequence ID" value="NZ_JAOQKC010000011.1"/>
</dbReference>
<evidence type="ECO:0000259" key="11">
    <source>
        <dbReference type="Pfam" id="PF00370"/>
    </source>
</evidence>
<evidence type="ECO:0000256" key="4">
    <source>
        <dbReference type="ARBA" id="ARBA00022741"/>
    </source>
</evidence>
<dbReference type="PROSITE" id="PS00445">
    <property type="entry name" value="FGGY_KINASES_2"/>
    <property type="match status" value="1"/>
</dbReference>
<evidence type="ECO:0000256" key="8">
    <source>
        <dbReference type="HAMAP-Rule" id="MF_02220"/>
    </source>
</evidence>
<organism evidence="13 14">
    <name type="scientific">Laedolimicola ammoniilytica</name>
    <dbReference type="NCBI Taxonomy" id="2981771"/>
    <lineage>
        <taxon>Bacteria</taxon>
        <taxon>Bacillati</taxon>
        <taxon>Bacillota</taxon>
        <taxon>Clostridia</taxon>
        <taxon>Lachnospirales</taxon>
        <taxon>Lachnospiraceae</taxon>
        <taxon>Laedolimicola</taxon>
    </lineage>
</organism>
<evidence type="ECO:0000313" key="13">
    <source>
        <dbReference type="EMBL" id="MCU6697168.1"/>
    </source>
</evidence>
<protein>
    <recommendedName>
        <fullName evidence="8 10">Xylulose kinase</fullName>
        <shortName evidence="8 10">Xylulokinase</shortName>
        <ecNumber evidence="8 10">2.7.1.17</ecNumber>
    </recommendedName>
</protein>
<dbReference type="InterPro" id="IPR018484">
    <property type="entry name" value="FGGY_N"/>
</dbReference>
<keyword evidence="4 8" id="KW-0547">Nucleotide-binding</keyword>
<evidence type="ECO:0000256" key="5">
    <source>
        <dbReference type="ARBA" id="ARBA00022777"/>
    </source>
</evidence>
<keyword evidence="6 8" id="KW-0067">ATP-binding</keyword>
<dbReference type="Pfam" id="PF02782">
    <property type="entry name" value="FGGY_C"/>
    <property type="match status" value="1"/>
</dbReference>
<evidence type="ECO:0000256" key="3">
    <source>
        <dbReference type="ARBA" id="ARBA00022679"/>
    </source>
</evidence>
<dbReference type="InterPro" id="IPR000577">
    <property type="entry name" value="Carb_kinase_FGGY"/>
</dbReference>
<dbReference type="GO" id="GO:0004856">
    <property type="term" value="F:D-xylulokinase activity"/>
    <property type="evidence" value="ECO:0007669"/>
    <property type="project" value="UniProtKB-EC"/>
</dbReference>
<name>A0ABT2RXZ7_9FIRM</name>
<evidence type="ECO:0000256" key="1">
    <source>
        <dbReference type="ARBA" id="ARBA00009156"/>
    </source>
</evidence>
<evidence type="ECO:0000256" key="10">
    <source>
        <dbReference type="RuleBase" id="RU364073"/>
    </source>
</evidence>
<comment type="caution">
    <text evidence="13">The sequence shown here is derived from an EMBL/GenBank/DDBJ whole genome shotgun (WGS) entry which is preliminary data.</text>
</comment>
<feature type="active site" description="Proton acceptor" evidence="8">
    <location>
        <position position="240"/>
    </location>
</feature>
<evidence type="ECO:0000256" key="7">
    <source>
        <dbReference type="ARBA" id="ARBA00023277"/>
    </source>
</evidence>
<reference evidence="13 14" key="1">
    <citation type="journal article" date="2021" name="ISME Commun">
        <title>Automated analysis of genomic sequences facilitates high-throughput and comprehensive description of bacteria.</title>
        <authorList>
            <person name="Hitch T.C.A."/>
        </authorList>
    </citation>
    <scope>NUCLEOTIDE SEQUENCE [LARGE SCALE GENOMIC DNA]</scope>
    <source>
        <strain evidence="13 14">Sanger_04</strain>
    </source>
</reference>
<evidence type="ECO:0000313" key="14">
    <source>
        <dbReference type="Proteomes" id="UP001652461"/>
    </source>
</evidence>
<proteinExistence type="inferred from homology"/>
<dbReference type="EC" id="2.7.1.17" evidence="8 10"/>
<dbReference type="NCBIfam" id="TIGR01312">
    <property type="entry name" value="XylB"/>
    <property type="match status" value="1"/>
</dbReference>
<comment type="similarity">
    <text evidence="1 8 9">Belongs to the FGGY kinase family.</text>
</comment>
<keyword evidence="5 8" id="KW-0418">Kinase</keyword>
<comment type="function">
    <text evidence="8">Catalyzes the phosphorylation of D-xylulose to D-xylulose 5-phosphate.</text>
</comment>
<dbReference type="CDD" id="cd07808">
    <property type="entry name" value="ASKHA_NBD_FGGY_EcXK-like"/>
    <property type="match status" value="1"/>
</dbReference>
<dbReference type="HAMAP" id="MF_02220">
    <property type="entry name" value="XylB"/>
    <property type="match status" value="1"/>
</dbReference>
<evidence type="ECO:0000256" key="6">
    <source>
        <dbReference type="ARBA" id="ARBA00022840"/>
    </source>
</evidence>
<dbReference type="InterPro" id="IPR018483">
    <property type="entry name" value="Carb_kinase_FGGY_CS"/>
</dbReference>
<feature type="domain" description="Carbohydrate kinase FGGY C-terminal" evidence="12">
    <location>
        <begin position="257"/>
        <end position="453"/>
    </location>
</feature>
<feature type="binding site" evidence="8">
    <location>
        <begin position="81"/>
        <end position="82"/>
    </location>
    <ligand>
        <name>substrate</name>
    </ligand>
</feature>
<keyword evidence="14" id="KW-1185">Reference proteome</keyword>
<sequence>MKYVIGIDLGTSATKTILVNEQGETVASAEHSYPMYQPHNGWAEQDPHDWRNAVLDTLKAVVEKTGVKSEDVKGIGLSGQMHGSVLLDENGETIGNTILWCDQRSSAQVDEMLEALPMEKWLEISANPPLAAWTAAKILWIRENEPEKFKKCRHILLPKDYIRYVLTGVFATDVSDATGMQLLDVKNRCWSEEILDALKIDKNLLGKVYESQEVTGTLLPEIAEQCGLSKDTVVVAGGSDNACAGVGTGVVHEGQAFVTLGTSSVVYSHFDKYISIPEGGLHVCCCAVPGCWHSMGGPMSAGLSVEWFKDKFCQDLIERAKKEGKSFYSLLTELVEKIPVGSEKLIYLPFLMGERTPHMDPLYRGAFLGLNTVHTQAHMLRAIMEGVVFCLADCNDLLKDQGIEITSLRACGGGSTSPVYRKMLADLFRCGIHTLANKEGGAAFGAAILAGVGAGIYPSVREACDKFIQEQDTMDFDPAEADLYEKYHAVYDQMYDALKKSFTDLAHI</sequence>
<accession>A0ABT2RXZ7</accession>
<keyword evidence="3 8" id="KW-0808">Transferase</keyword>
<dbReference type="PANTHER" id="PTHR43095:SF5">
    <property type="entry name" value="XYLULOSE KINASE"/>
    <property type="match status" value="1"/>
</dbReference>
<dbReference type="InterPro" id="IPR043129">
    <property type="entry name" value="ATPase_NBD"/>
</dbReference>
<evidence type="ECO:0000259" key="12">
    <source>
        <dbReference type="Pfam" id="PF02782"/>
    </source>
</evidence>
<keyword evidence="7 8" id="KW-0119">Carbohydrate metabolism</keyword>
<dbReference type="Pfam" id="PF00370">
    <property type="entry name" value="FGGY_N"/>
    <property type="match status" value="1"/>
</dbReference>
<comment type="catalytic activity">
    <reaction evidence="8 10">
        <text>D-xylulose + ATP = D-xylulose 5-phosphate + ADP + H(+)</text>
        <dbReference type="Rhea" id="RHEA:10964"/>
        <dbReference type="ChEBI" id="CHEBI:15378"/>
        <dbReference type="ChEBI" id="CHEBI:17140"/>
        <dbReference type="ChEBI" id="CHEBI:30616"/>
        <dbReference type="ChEBI" id="CHEBI:57737"/>
        <dbReference type="ChEBI" id="CHEBI:456216"/>
        <dbReference type="EC" id="2.7.1.17"/>
    </reaction>
</comment>
<dbReference type="InterPro" id="IPR006000">
    <property type="entry name" value="Xylulokinase"/>
</dbReference>
<dbReference type="Gene3D" id="3.30.420.40">
    <property type="match status" value="2"/>
</dbReference>
<dbReference type="PANTHER" id="PTHR43095">
    <property type="entry name" value="SUGAR KINASE"/>
    <property type="match status" value="1"/>
</dbReference>